<accession>A0A7C9GQT9</accession>
<dbReference type="AlphaFoldDB" id="A0A7C9GQT9"/>
<dbReference type="EMBL" id="WIOL01000008">
    <property type="protein sequence ID" value="MQT18615.1"/>
    <property type="molecule type" value="Genomic_DNA"/>
</dbReference>
<protein>
    <recommendedName>
        <fullName evidence="1">TfuA-like core domain-containing protein</fullName>
    </recommendedName>
</protein>
<evidence type="ECO:0000313" key="3">
    <source>
        <dbReference type="Proteomes" id="UP000481327"/>
    </source>
</evidence>
<organism evidence="2 3">
    <name type="scientific">Sandarakinorhabdus fusca</name>
    <dbReference type="NCBI Taxonomy" id="1439888"/>
    <lineage>
        <taxon>Bacteria</taxon>
        <taxon>Pseudomonadati</taxon>
        <taxon>Pseudomonadota</taxon>
        <taxon>Alphaproteobacteria</taxon>
        <taxon>Sphingomonadales</taxon>
        <taxon>Sphingosinicellaceae</taxon>
        <taxon>Sandarakinorhabdus</taxon>
    </lineage>
</organism>
<name>A0A7C9GQT9_9SPHN</name>
<dbReference type="InterPro" id="IPR012924">
    <property type="entry name" value="TfuA_core"/>
</dbReference>
<dbReference type="Pfam" id="PF07812">
    <property type="entry name" value="TfuA"/>
    <property type="match status" value="1"/>
</dbReference>
<feature type="domain" description="TfuA-like core" evidence="1">
    <location>
        <begin position="89"/>
        <end position="208"/>
    </location>
</feature>
<sequence>MAGGTIGRRALRADRSCSPRCAGAWCFRREAVCAGVDADAIGMSDVIIFCGPTLAGVGLPSAVRRQPPAALGDMLAAAPKVPSTLILIDGLFGRQRSPWHKEILTLLSAGHRVVGAASMGALRACELHQFGMIGVGVVFRAYRRGVLIDDGDVAVAHAPAELGWRQLSVAMVDVLTALGRTRHAGAVDHATACVIYDRARAMSFKDRSWSKMLDGLPISGELVRMLAAAPSTKQADALRAVEFALHDSRWPLPPPAPPSTRWERFLP</sequence>
<gene>
    <name evidence="2" type="ORF">F3168_15285</name>
</gene>
<comment type="caution">
    <text evidence="2">The sequence shown here is derived from an EMBL/GenBank/DDBJ whole genome shotgun (WGS) entry which is preliminary data.</text>
</comment>
<reference evidence="2 3" key="1">
    <citation type="submission" date="2019-09" db="EMBL/GenBank/DDBJ databases">
        <title>Polymorphobacter sp. isolated from a lake in China.</title>
        <authorList>
            <person name="Liu Z."/>
        </authorList>
    </citation>
    <scope>NUCLEOTIDE SEQUENCE [LARGE SCALE GENOMIC DNA]</scope>
    <source>
        <strain evidence="2 3">D40P</strain>
    </source>
</reference>
<keyword evidence="3" id="KW-1185">Reference proteome</keyword>
<evidence type="ECO:0000313" key="2">
    <source>
        <dbReference type="EMBL" id="MQT18615.1"/>
    </source>
</evidence>
<proteinExistence type="predicted"/>
<evidence type="ECO:0000259" key="1">
    <source>
        <dbReference type="Pfam" id="PF07812"/>
    </source>
</evidence>
<dbReference type="OrthoDB" id="118811at2"/>
<dbReference type="Proteomes" id="UP000481327">
    <property type="component" value="Unassembled WGS sequence"/>
</dbReference>